<comment type="caution">
    <text evidence="3">The sequence shown here is derived from an EMBL/GenBank/DDBJ whole genome shotgun (WGS) entry which is preliminary data.</text>
</comment>
<gene>
    <name evidence="3" type="ORF">AJ80_07951</name>
</gene>
<feature type="compositionally biased region" description="Low complexity" evidence="1">
    <location>
        <begin position="267"/>
        <end position="298"/>
    </location>
</feature>
<feature type="region of interest" description="Disordered" evidence="1">
    <location>
        <begin position="43"/>
        <end position="73"/>
    </location>
</feature>
<keyword evidence="4" id="KW-1185">Reference proteome</keyword>
<organism evidence="3 4">
    <name type="scientific">Polytolypa hystricis (strain UAMH7299)</name>
    <dbReference type="NCBI Taxonomy" id="1447883"/>
    <lineage>
        <taxon>Eukaryota</taxon>
        <taxon>Fungi</taxon>
        <taxon>Dikarya</taxon>
        <taxon>Ascomycota</taxon>
        <taxon>Pezizomycotina</taxon>
        <taxon>Eurotiomycetes</taxon>
        <taxon>Eurotiomycetidae</taxon>
        <taxon>Onygenales</taxon>
        <taxon>Onygenales incertae sedis</taxon>
        <taxon>Polytolypa</taxon>
    </lineage>
</organism>
<dbReference type="OrthoDB" id="4186159at2759"/>
<evidence type="ECO:0000256" key="2">
    <source>
        <dbReference type="SAM" id="SignalP"/>
    </source>
</evidence>
<keyword evidence="2" id="KW-0732">Signal</keyword>
<evidence type="ECO:0000313" key="3">
    <source>
        <dbReference type="EMBL" id="PGH07746.1"/>
    </source>
</evidence>
<dbReference type="Proteomes" id="UP000224634">
    <property type="component" value="Unassembled WGS sequence"/>
</dbReference>
<dbReference type="STRING" id="1447883.A0A2B7XF18"/>
<feature type="signal peptide" evidence="2">
    <location>
        <begin position="1"/>
        <end position="24"/>
    </location>
</feature>
<protein>
    <submittedName>
        <fullName evidence="3">Uncharacterized protein</fullName>
    </submittedName>
</protein>
<feature type="region of interest" description="Disordered" evidence="1">
    <location>
        <begin position="201"/>
        <end position="326"/>
    </location>
</feature>
<proteinExistence type="predicted"/>
<accession>A0A2B7XF18</accession>
<name>A0A2B7XF18_POLH7</name>
<feature type="chain" id="PRO_5013061239" evidence="2">
    <location>
        <begin position="25"/>
        <end position="339"/>
    </location>
</feature>
<feature type="compositionally biased region" description="Low complexity" evidence="1">
    <location>
        <begin position="239"/>
        <end position="256"/>
    </location>
</feature>
<feature type="compositionally biased region" description="Polar residues" evidence="1">
    <location>
        <begin position="202"/>
        <end position="214"/>
    </location>
</feature>
<reference evidence="3 4" key="1">
    <citation type="submission" date="2017-10" db="EMBL/GenBank/DDBJ databases">
        <title>Comparative genomics in systemic dimorphic fungi from Ajellomycetaceae.</title>
        <authorList>
            <person name="Munoz J.F."/>
            <person name="Mcewen J.G."/>
            <person name="Clay O.K."/>
            <person name="Cuomo C.A."/>
        </authorList>
    </citation>
    <scope>NUCLEOTIDE SEQUENCE [LARGE SCALE GENOMIC DNA]</scope>
    <source>
        <strain evidence="3 4">UAMH7299</strain>
    </source>
</reference>
<dbReference type="AlphaFoldDB" id="A0A2B7XF18"/>
<evidence type="ECO:0000256" key="1">
    <source>
        <dbReference type="SAM" id="MobiDB-lite"/>
    </source>
</evidence>
<evidence type="ECO:0000313" key="4">
    <source>
        <dbReference type="Proteomes" id="UP000224634"/>
    </source>
</evidence>
<sequence length="339" mass="34138">MIPKPLLACLAVGWLGISVGYAEARSFQSVGRLKNGVVVEGAQGSNTERDRTIQRRTSHGHAHGALPPDHPPPSDVITNLVDGAAAVDILSGPIAFPVDHRPQQALADPDACNCHCLCPFDAFSIPAVNLAATYDLGTLSVPLATPASAGAESILTPAAAPVAPEGTQEPVSPPASLTTATAPGDAAIIALSSIIAQASGAPQQTASPSSNSGSLVVAQPPPPPEVESPDPVDPATESPVAPAEEPAITTEAAVAEDTPSLATSSVAETPAETTTEIAPENAQTTEAEAPPTSTPEAAVVEDPATTEAPSEQTTDAPKPAAVNFQDEPLYSALTLRLGG</sequence>
<dbReference type="EMBL" id="PDNA01000165">
    <property type="protein sequence ID" value="PGH07746.1"/>
    <property type="molecule type" value="Genomic_DNA"/>
</dbReference>